<evidence type="ECO:0000313" key="3">
    <source>
        <dbReference type="Proteomes" id="UP000292695"/>
    </source>
</evidence>
<keyword evidence="3" id="KW-1185">Reference proteome</keyword>
<accession>A0A4R0HZ70</accession>
<feature type="signal peptide" evidence="1">
    <location>
        <begin position="1"/>
        <end position="26"/>
    </location>
</feature>
<sequence length="129" mass="13945">MKGRRRNPAVRILLACLMLAAFSIVAEQEAQADVKYICYIGFAGTCDTGRVFPYSNGCVTVGAGSRPSEMLIELKSAANGYTVWSTRIYASASAWHQSVCGRQTFSRSYVRGTLIYSGLSVASIQGSRS</sequence>
<protein>
    <submittedName>
        <fullName evidence="2">Uncharacterized protein</fullName>
    </submittedName>
</protein>
<name>A0A4R0HZ70_9ACTN</name>
<gene>
    <name evidence="2" type="ORF">E0H50_40840</name>
</gene>
<reference evidence="2 3" key="1">
    <citation type="submission" date="2019-02" db="EMBL/GenBank/DDBJ databases">
        <title>Kribbella capetownensis sp. nov. and Kribbella speibonae sp. nov., isolated from soil.</title>
        <authorList>
            <person name="Curtis S.M."/>
            <person name="Norton I."/>
            <person name="Everest G.J."/>
            <person name="Meyers P.R."/>
        </authorList>
    </citation>
    <scope>NUCLEOTIDE SEQUENCE [LARGE SCALE GENOMIC DNA]</scope>
    <source>
        <strain evidence="2 3">DSM 27082</strain>
    </source>
</reference>
<dbReference type="EMBL" id="SJKA01000029">
    <property type="protein sequence ID" value="TCC16333.1"/>
    <property type="molecule type" value="Genomic_DNA"/>
</dbReference>
<evidence type="ECO:0000313" key="2">
    <source>
        <dbReference type="EMBL" id="TCC16333.1"/>
    </source>
</evidence>
<organism evidence="2 3">
    <name type="scientific">Kribbella sindirgiensis</name>
    <dbReference type="NCBI Taxonomy" id="1124744"/>
    <lineage>
        <taxon>Bacteria</taxon>
        <taxon>Bacillati</taxon>
        <taxon>Actinomycetota</taxon>
        <taxon>Actinomycetes</taxon>
        <taxon>Propionibacteriales</taxon>
        <taxon>Kribbellaceae</taxon>
        <taxon>Kribbella</taxon>
    </lineage>
</organism>
<dbReference type="AlphaFoldDB" id="A0A4R0HZ70"/>
<comment type="caution">
    <text evidence="2">The sequence shown here is derived from an EMBL/GenBank/DDBJ whole genome shotgun (WGS) entry which is preliminary data.</text>
</comment>
<keyword evidence="1" id="KW-0732">Signal</keyword>
<evidence type="ECO:0000256" key="1">
    <source>
        <dbReference type="SAM" id="SignalP"/>
    </source>
</evidence>
<feature type="chain" id="PRO_5038612766" evidence="1">
    <location>
        <begin position="27"/>
        <end position="129"/>
    </location>
</feature>
<dbReference type="Proteomes" id="UP000292695">
    <property type="component" value="Unassembled WGS sequence"/>
</dbReference>
<dbReference type="RefSeq" id="WP_131296540.1">
    <property type="nucleotide sequence ID" value="NZ_SJKA01000029.1"/>
</dbReference>
<proteinExistence type="predicted"/>